<dbReference type="PANTHER" id="PTHR40866">
    <property type="entry name" value="BED-TYPE DOMAIN-CONTAINING PROTEIN"/>
    <property type="match status" value="1"/>
</dbReference>
<organism evidence="1 2">
    <name type="scientific">Phytophthora infestans</name>
    <name type="common">Potato late blight agent</name>
    <name type="synonym">Botrytis infestans</name>
    <dbReference type="NCBI Taxonomy" id="4787"/>
    <lineage>
        <taxon>Eukaryota</taxon>
        <taxon>Sar</taxon>
        <taxon>Stramenopiles</taxon>
        <taxon>Oomycota</taxon>
        <taxon>Peronosporomycetes</taxon>
        <taxon>Peronosporales</taxon>
        <taxon>Peronosporaceae</taxon>
        <taxon>Phytophthora</taxon>
    </lineage>
</organism>
<dbReference type="EMBL" id="JAACNO010001296">
    <property type="protein sequence ID" value="KAF4141619.1"/>
    <property type="molecule type" value="Genomic_DNA"/>
</dbReference>
<dbReference type="SUPFAM" id="SSF53098">
    <property type="entry name" value="Ribonuclease H-like"/>
    <property type="match status" value="1"/>
</dbReference>
<dbReference type="Proteomes" id="UP000704712">
    <property type="component" value="Unassembled WGS sequence"/>
</dbReference>
<dbReference type="AlphaFoldDB" id="A0A8S9URE3"/>
<dbReference type="InterPro" id="IPR012337">
    <property type="entry name" value="RNaseH-like_sf"/>
</dbReference>
<reference evidence="1" key="1">
    <citation type="submission" date="2020-03" db="EMBL/GenBank/DDBJ databases">
        <title>Hybrid Assembly of Korean Phytophthora infestans isolates.</title>
        <authorList>
            <person name="Prokchorchik M."/>
            <person name="Lee Y."/>
            <person name="Seo J."/>
            <person name="Cho J.-H."/>
            <person name="Park Y.-E."/>
            <person name="Jang D.-C."/>
            <person name="Im J.-S."/>
            <person name="Choi J.-G."/>
            <person name="Park H.-J."/>
            <person name="Lee G.-B."/>
            <person name="Lee Y.-G."/>
            <person name="Hong S.-Y."/>
            <person name="Cho K."/>
            <person name="Sohn K.H."/>
        </authorList>
    </citation>
    <scope>NUCLEOTIDE SEQUENCE</scope>
    <source>
        <strain evidence="1">KR_2_A2</strain>
    </source>
</reference>
<comment type="caution">
    <text evidence="1">The sequence shown here is derived from an EMBL/GenBank/DDBJ whole genome shotgun (WGS) entry which is preliminary data.</text>
</comment>
<evidence type="ECO:0000313" key="1">
    <source>
        <dbReference type="EMBL" id="KAF4141619.1"/>
    </source>
</evidence>
<protein>
    <recommendedName>
        <fullName evidence="3">BED-type domain-containing protein</fullName>
    </recommendedName>
</protein>
<gene>
    <name evidence="1" type="ORF">GN958_ATG09155</name>
</gene>
<evidence type="ECO:0000313" key="2">
    <source>
        <dbReference type="Proteomes" id="UP000704712"/>
    </source>
</evidence>
<feature type="non-terminal residue" evidence="1">
    <location>
        <position position="1"/>
    </location>
</feature>
<evidence type="ECO:0008006" key="3">
    <source>
        <dbReference type="Google" id="ProtNLM"/>
    </source>
</evidence>
<sequence length="295" mass="33305">MPFTASNKDVVHPLFKQQDATSWKCKLCSKISAQPLGKAYTNLVDHFLRKLGVKATDEFSEKASKPENRELSFCDHALVRKNTKLSTISANTMLLNMDLLSNDVRYTIIAEPKGKKIGLAFDAWLCLRQIRKPPPLPHRLANQMLDADAIIELFDDALDKNENDSGQLCFIVGNNASVNGSIERKIKLPLIGCASHRLNLAVQSHIAQYDKEVEKVAALMRLLQTSKQKTVLRKMECSMPVIKNPTRWSSSYRMINRNLEMTDYIDGMGTDLTALLPAPREKIKLKSRFEDLGKF</sequence>
<name>A0A8S9URE3_PHYIN</name>
<dbReference type="PANTHER" id="PTHR40866:SF1">
    <property type="entry name" value="BED-TYPE DOMAIN-CONTAINING PROTEIN"/>
    <property type="match status" value="1"/>
</dbReference>
<accession>A0A8S9URE3</accession>
<proteinExistence type="predicted"/>